<dbReference type="EMBL" id="LSSL01006139">
    <property type="protein sequence ID" value="OLY78539.1"/>
    <property type="molecule type" value="Genomic_DNA"/>
</dbReference>
<organism evidence="2 3">
    <name type="scientific">Smittium mucronatum</name>
    <dbReference type="NCBI Taxonomy" id="133383"/>
    <lineage>
        <taxon>Eukaryota</taxon>
        <taxon>Fungi</taxon>
        <taxon>Fungi incertae sedis</taxon>
        <taxon>Zoopagomycota</taxon>
        <taxon>Kickxellomycotina</taxon>
        <taxon>Harpellomycetes</taxon>
        <taxon>Harpellales</taxon>
        <taxon>Legeriomycetaceae</taxon>
        <taxon>Smittium</taxon>
    </lineage>
</organism>
<evidence type="ECO:0000313" key="2">
    <source>
        <dbReference type="EMBL" id="OLY78539.1"/>
    </source>
</evidence>
<gene>
    <name evidence="2" type="ORF">AYI68_g7410</name>
</gene>
<sequence>MISEISEISTNFKRTGTIASTKETLASTWAFREDGISKKPESNQTLSPSDQPIDAE</sequence>
<proteinExistence type="predicted"/>
<protein>
    <submittedName>
        <fullName evidence="2">Uncharacterized protein</fullName>
    </submittedName>
</protein>
<dbReference type="AlphaFoldDB" id="A0A1R0GNU3"/>
<reference evidence="2 3" key="1">
    <citation type="journal article" date="2016" name="Mol. Biol. Evol.">
        <title>Genome-Wide Survey of Gut Fungi (Harpellales) Reveals the First Horizontally Transferred Ubiquitin Gene from a Mosquito Host.</title>
        <authorList>
            <person name="Wang Y."/>
            <person name="White M.M."/>
            <person name="Kvist S."/>
            <person name="Moncalvo J.M."/>
        </authorList>
    </citation>
    <scope>NUCLEOTIDE SEQUENCE [LARGE SCALE GENOMIC DNA]</scope>
    <source>
        <strain evidence="2 3">ALG-7-W6</strain>
    </source>
</reference>
<comment type="caution">
    <text evidence="2">The sequence shown here is derived from an EMBL/GenBank/DDBJ whole genome shotgun (WGS) entry which is preliminary data.</text>
</comment>
<evidence type="ECO:0000313" key="3">
    <source>
        <dbReference type="Proteomes" id="UP000187455"/>
    </source>
</evidence>
<dbReference type="Proteomes" id="UP000187455">
    <property type="component" value="Unassembled WGS sequence"/>
</dbReference>
<accession>A0A1R0GNU3</accession>
<feature type="region of interest" description="Disordered" evidence="1">
    <location>
        <begin position="33"/>
        <end position="56"/>
    </location>
</feature>
<keyword evidence="3" id="KW-1185">Reference proteome</keyword>
<evidence type="ECO:0000256" key="1">
    <source>
        <dbReference type="SAM" id="MobiDB-lite"/>
    </source>
</evidence>
<feature type="non-terminal residue" evidence="2">
    <location>
        <position position="56"/>
    </location>
</feature>
<name>A0A1R0GNU3_9FUNG</name>
<dbReference type="OrthoDB" id="10041966at2759"/>